<accession>A0A0E9QPE5</accession>
<evidence type="ECO:0000313" key="1">
    <source>
        <dbReference type="EMBL" id="JAH18038.1"/>
    </source>
</evidence>
<reference evidence="1" key="2">
    <citation type="journal article" date="2015" name="Fish Shellfish Immunol.">
        <title>Early steps in the European eel (Anguilla anguilla)-Vibrio vulnificus interaction in the gills: Role of the RtxA13 toxin.</title>
        <authorList>
            <person name="Callol A."/>
            <person name="Pajuelo D."/>
            <person name="Ebbesson L."/>
            <person name="Teles M."/>
            <person name="MacKenzie S."/>
            <person name="Amaro C."/>
        </authorList>
    </citation>
    <scope>NUCLEOTIDE SEQUENCE</scope>
</reference>
<name>A0A0E9QPE5_ANGAN</name>
<protein>
    <submittedName>
        <fullName evidence="1">Uncharacterized protein</fullName>
    </submittedName>
</protein>
<organism evidence="1">
    <name type="scientific">Anguilla anguilla</name>
    <name type="common">European freshwater eel</name>
    <name type="synonym">Muraena anguilla</name>
    <dbReference type="NCBI Taxonomy" id="7936"/>
    <lineage>
        <taxon>Eukaryota</taxon>
        <taxon>Metazoa</taxon>
        <taxon>Chordata</taxon>
        <taxon>Craniata</taxon>
        <taxon>Vertebrata</taxon>
        <taxon>Euteleostomi</taxon>
        <taxon>Actinopterygii</taxon>
        <taxon>Neopterygii</taxon>
        <taxon>Teleostei</taxon>
        <taxon>Anguilliformes</taxon>
        <taxon>Anguillidae</taxon>
        <taxon>Anguilla</taxon>
    </lineage>
</organism>
<proteinExistence type="predicted"/>
<sequence>MGGYHCALSQYCHQRKSLST</sequence>
<reference evidence="1" key="1">
    <citation type="submission" date="2014-11" db="EMBL/GenBank/DDBJ databases">
        <authorList>
            <person name="Amaro Gonzalez C."/>
        </authorList>
    </citation>
    <scope>NUCLEOTIDE SEQUENCE</scope>
</reference>
<dbReference type="AlphaFoldDB" id="A0A0E9QPE5"/>
<dbReference type="EMBL" id="GBXM01090539">
    <property type="protein sequence ID" value="JAH18038.1"/>
    <property type="molecule type" value="Transcribed_RNA"/>
</dbReference>